<comment type="caution">
    <text evidence="1">The sequence shown here is derived from an EMBL/GenBank/DDBJ whole genome shotgun (WGS) entry which is preliminary data.</text>
</comment>
<organism evidence="1 2">
    <name type="scientific">Aspergillus terreus</name>
    <dbReference type="NCBI Taxonomy" id="33178"/>
    <lineage>
        <taxon>Eukaryota</taxon>
        <taxon>Fungi</taxon>
        <taxon>Dikarya</taxon>
        <taxon>Ascomycota</taxon>
        <taxon>Pezizomycotina</taxon>
        <taxon>Eurotiomycetes</taxon>
        <taxon>Eurotiomycetidae</taxon>
        <taxon>Eurotiales</taxon>
        <taxon>Aspergillaceae</taxon>
        <taxon>Aspergillus</taxon>
        <taxon>Aspergillus subgen. Circumdati</taxon>
    </lineage>
</organism>
<accession>A0A5M3ZD38</accession>
<dbReference type="VEuPathDB" id="FungiDB:ATEG_09548"/>
<evidence type="ECO:0000313" key="2">
    <source>
        <dbReference type="Proteomes" id="UP000452235"/>
    </source>
</evidence>
<reference evidence="1 2" key="1">
    <citation type="submission" date="2020-01" db="EMBL/GenBank/DDBJ databases">
        <title>Aspergillus terreus IFO 6365 whole genome shotgun sequence.</title>
        <authorList>
            <person name="Kanamasa S."/>
            <person name="Takahashi H."/>
        </authorList>
    </citation>
    <scope>NUCLEOTIDE SEQUENCE [LARGE SCALE GENOMIC DNA]</scope>
    <source>
        <strain evidence="1 2">IFO 6365</strain>
    </source>
</reference>
<dbReference type="EMBL" id="BLJY01000013">
    <property type="protein sequence ID" value="GFF20722.1"/>
    <property type="molecule type" value="Genomic_DNA"/>
</dbReference>
<dbReference type="Pfam" id="PF06912">
    <property type="entry name" value="DUF1275"/>
    <property type="match status" value="1"/>
</dbReference>
<dbReference type="InterPro" id="IPR010699">
    <property type="entry name" value="DUF1275"/>
</dbReference>
<dbReference type="Proteomes" id="UP000452235">
    <property type="component" value="Unassembled WGS sequence"/>
</dbReference>
<proteinExistence type="predicted"/>
<dbReference type="PANTHER" id="PTHR37488:SF2">
    <property type="entry name" value="DUF1275 DOMAIN-CONTAINING PROTEIN"/>
    <property type="match status" value="1"/>
</dbReference>
<dbReference type="AlphaFoldDB" id="A0A5M3ZD38"/>
<protein>
    <submittedName>
        <fullName evidence="1">DUF1275 domain protein</fullName>
    </submittedName>
</protein>
<keyword evidence="2" id="KW-1185">Reference proteome</keyword>
<dbReference type="PANTHER" id="PTHR37488">
    <property type="entry name" value="DUF1275 DOMAIN-CONTAINING PROTEIN"/>
    <property type="match status" value="1"/>
</dbReference>
<gene>
    <name evidence="1" type="ORF">ATEIFO6365_0013005600</name>
</gene>
<evidence type="ECO:0000313" key="1">
    <source>
        <dbReference type="EMBL" id="GFF20722.1"/>
    </source>
</evidence>
<sequence length="258" mass="28059">MEKKTILLPNSPHRRLLLVPTLFSRRDIWRYLNDDIREDIVLESQLLFLSFATGIEDAATWPEYTCFASNQTGNTLFLAIGAAGLANGLYSLPNVGMSLGMFIAGGLAMGQLGNIFGGRRRLWLIMSSLIQTALVFAALAIQYSIPVRTDGPAALGVIACLAFSSGGQVAMGRGLKITEITTAMATAAYVDVVVDPGLLLRNNRTRNRRILFVVMIAVGCFVGAFAEREVNSSFALLCCALGKAIVTLSFFWNRKIEK</sequence>
<name>A0A5M3ZD38_ASPTE</name>
<dbReference type="OrthoDB" id="5223589at2759"/>